<comment type="caution">
    <text evidence="1">The sequence shown here is derived from an EMBL/GenBank/DDBJ whole genome shotgun (WGS) entry which is preliminary data.</text>
</comment>
<accession>A0ABR4KIN2</accession>
<proteinExistence type="predicted"/>
<evidence type="ECO:0008006" key="3">
    <source>
        <dbReference type="Google" id="ProtNLM"/>
    </source>
</evidence>
<reference evidence="1 2" key="1">
    <citation type="submission" date="2024-07" db="EMBL/GenBank/DDBJ databases">
        <title>Section-level genome sequencing and comparative genomics of Aspergillus sections Usti and Cavernicolus.</title>
        <authorList>
            <consortium name="Lawrence Berkeley National Laboratory"/>
            <person name="Nybo J.L."/>
            <person name="Vesth T.C."/>
            <person name="Theobald S."/>
            <person name="Frisvad J.C."/>
            <person name="Larsen T.O."/>
            <person name="Kjaerboelling I."/>
            <person name="Rothschild-Mancinelli K."/>
            <person name="Lyhne E.K."/>
            <person name="Kogle M.E."/>
            <person name="Barry K."/>
            <person name="Clum A."/>
            <person name="Na H."/>
            <person name="Ledsgaard L."/>
            <person name="Lin J."/>
            <person name="Lipzen A."/>
            <person name="Kuo A."/>
            <person name="Riley R."/>
            <person name="Mondo S."/>
            <person name="Labutti K."/>
            <person name="Haridas S."/>
            <person name="Pangalinan J."/>
            <person name="Salamov A.A."/>
            <person name="Simmons B.A."/>
            <person name="Magnuson J.K."/>
            <person name="Chen J."/>
            <person name="Drula E."/>
            <person name="Henrissat B."/>
            <person name="Wiebenga A."/>
            <person name="Lubbers R.J."/>
            <person name="Gomes A.C."/>
            <person name="Makela M.R."/>
            <person name="Stajich J."/>
            <person name="Grigoriev I.V."/>
            <person name="Mortensen U.H."/>
            <person name="De Vries R.P."/>
            <person name="Baker S.E."/>
            <person name="Andersen M.R."/>
        </authorList>
    </citation>
    <scope>NUCLEOTIDE SEQUENCE [LARGE SCALE GENOMIC DNA]</scope>
    <source>
        <strain evidence="1 2">CBS 123904</strain>
    </source>
</reference>
<sequence>MSLKGTPCAAGAITCRPDIPAIATKVAEVLDKADVPNFLWGYTPVSILGADYGYPEIDFIINKPKMRAAQNALTNAGYTLCLDETCSRKSRDGCRHVDADLHFHNETEHLHYEPQNPASFAGIRIYAKGKLTWWVLEKKITVGPPLDNRDTRGDPLFMLTTEADGIPPQELNGKPTGTGPWTGRYAVKMLRPARLYEAIRVLEALYFYDVERRGDTFGALWIAMLTSCSNAAVISEIDRDIKREFRQIFDYYKSKATAAAVAAVSKVNGEKEKSKKNNSKMLERQKTKMIDDPFLPLLRLRRRLLRNRLPHSQFRPELPVEKTDGIPVLPEDDVDPDYMRRRNGLSSICATLLASRLLARDRCALADDTTRNMLPLLTLRWRLVVGDLEQSVGRPSLPVERVDGLVVTAEDGAELDERGD</sequence>
<evidence type="ECO:0000313" key="2">
    <source>
        <dbReference type="Proteomes" id="UP001610446"/>
    </source>
</evidence>
<dbReference type="Proteomes" id="UP001610446">
    <property type="component" value="Unassembled WGS sequence"/>
</dbReference>
<organism evidence="1 2">
    <name type="scientific">Aspergillus pseudoustus</name>
    <dbReference type="NCBI Taxonomy" id="1810923"/>
    <lineage>
        <taxon>Eukaryota</taxon>
        <taxon>Fungi</taxon>
        <taxon>Dikarya</taxon>
        <taxon>Ascomycota</taxon>
        <taxon>Pezizomycotina</taxon>
        <taxon>Eurotiomycetes</taxon>
        <taxon>Eurotiomycetidae</taxon>
        <taxon>Eurotiales</taxon>
        <taxon>Aspergillaceae</taxon>
        <taxon>Aspergillus</taxon>
        <taxon>Aspergillus subgen. Nidulantes</taxon>
    </lineage>
</organism>
<name>A0ABR4KIN2_9EURO</name>
<evidence type="ECO:0000313" key="1">
    <source>
        <dbReference type="EMBL" id="KAL2852101.1"/>
    </source>
</evidence>
<dbReference type="EMBL" id="JBFXLU010000026">
    <property type="protein sequence ID" value="KAL2852101.1"/>
    <property type="molecule type" value="Genomic_DNA"/>
</dbReference>
<keyword evidence="2" id="KW-1185">Reference proteome</keyword>
<protein>
    <recommendedName>
        <fullName evidence="3">Nucleotidyltransferase family protein</fullName>
    </recommendedName>
</protein>
<gene>
    <name evidence="1" type="ORF">BJY01DRAFT_244713</name>
</gene>